<protein>
    <submittedName>
        <fullName evidence="1">Uncharacterized protein</fullName>
    </submittedName>
</protein>
<gene>
    <name evidence="1" type="ORF">GBAR_LOCUS30458</name>
</gene>
<keyword evidence="2" id="KW-1185">Reference proteome</keyword>
<proteinExistence type="predicted"/>
<dbReference type="AlphaFoldDB" id="A0AA35TZF4"/>
<accession>A0AA35TZF4</accession>
<sequence>MDDWVLDSLVGFLKSPTWSLAVGGFTDKNCVGEYSSAKTLPELVVCSNSSSNCSCMPSSEHCGLMVLTRTLFCLIQCLTQEKKTSSHTRTFTENIKSWWKVCWRSSQLNWGSVETSSPMPAPCYRPARLAKKMRTCLSKS</sequence>
<dbReference type="EMBL" id="CASHTH010004313">
    <property type="protein sequence ID" value="CAI8055867.1"/>
    <property type="molecule type" value="Genomic_DNA"/>
</dbReference>
<evidence type="ECO:0000313" key="2">
    <source>
        <dbReference type="Proteomes" id="UP001174909"/>
    </source>
</evidence>
<name>A0AA35TZF4_GEOBA</name>
<reference evidence="1" key="1">
    <citation type="submission" date="2023-03" db="EMBL/GenBank/DDBJ databases">
        <authorList>
            <person name="Steffen K."/>
            <person name="Cardenas P."/>
        </authorList>
    </citation>
    <scope>NUCLEOTIDE SEQUENCE</scope>
</reference>
<organism evidence="1 2">
    <name type="scientific">Geodia barretti</name>
    <name type="common">Barrett's horny sponge</name>
    <dbReference type="NCBI Taxonomy" id="519541"/>
    <lineage>
        <taxon>Eukaryota</taxon>
        <taxon>Metazoa</taxon>
        <taxon>Porifera</taxon>
        <taxon>Demospongiae</taxon>
        <taxon>Heteroscleromorpha</taxon>
        <taxon>Tetractinellida</taxon>
        <taxon>Astrophorina</taxon>
        <taxon>Geodiidae</taxon>
        <taxon>Geodia</taxon>
    </lineage>
</organism>
<comment type="caution">
    <text evidence="1">The sequence shown here is derived from an EMBL/GenBank/DDBJ whole genome shotgun (WGS) entry which is preliminary data.</text>
</comment>
<dbReference type="Proteomes" id="UP001174909">
    <property type="component" value="Unassembled WGS sequence"/>
</dbReference>
<evidence type="ECO:0000313" key="1">
    <source>
        <dbReference type="EMBL" id="CAI8055867.1"/>
    </source>
</evidence>